<proteinExistence type="predicted"/>
<name>A0A4R1B6J8_9BACT</name>
<evidence type="ECO:0000313" key="4">
    <source>
        <dbReference type="Proteomes" id="UP000295334"/>
    </source>
</evidence>
<dbReference type="RefSeq" id="WP_131449986.1">
    <property type="nucleotide sequence ID" value="NZ_SJZI01000046.1"/>
</dbReference>
<reference evidence="3 4" key="1">
    <citation type="submission" date="2019-03" db="EMBL/GenBank/DDBJ databases">
        <authorList>
            <person name="Kim M.K.M."/>
        </authorList>
    </citation>
    <scope>NUCLEOTIDE SEQUENCE [LARGE SCALE GENOMIC DNA]</scope>
    <source>
        <strain evidence="3 4">17J68-12</strain>
    </source>
</reference>
<accession>A0A4R1B6J8</accession>
<organism evidence="3 4">
    <name type="scientific">Flaviaesturariibacter flavus</name>
    <dbReference type="NCBI Taxonomy" id="2502780"/>
    <lineage>
        <taxon>Bacteria</taxon>
        <taxon>Pseudomonadati</taxon>
        <taxon>Bacteroidota</taxon>
        <taxon>Chitinophagia</taxon>
        <taxon>Chitinophagales</taxon>
        <taxon>Chitinophagaceae</taxon>
        <taxon>Flaviaestuariibacter</taxon>
    </lineage>
</organism>
<comment type="caution">
    <text evidence="3">The sequence shown here is derived from an EMBL/GenBank/DDBJ whole genome shotgun (WGS) entry which is preliminary data.</text>
</comment>
<gene>
    <name evidence="3" type="ORF">EPD60_13140</name>
</gene>
<dbReference type="OrthoDB" id="581516at2"/>
<evidence type="ECO:0000313" key="3">
    <source>
        <dbReference type="EMBL" id="TCJ13330.1"/>
    </source>
</evidence>
<sequence>MAQTVVGIFDQSSEAQKAISELVASGISRDRIDLSRGGGNADVSAERTVDDKGRNTNKITDFFNSLFGNDAHGHAERYSRVAERSNSIVTVHASSREEAEVAAGILDRCGAVDVDERASQYGLGVRDSAPGGPQRVADERGTTIPRVEEELQVGKREVEGGGVRVRSRIIEKPVEEQIRLREEHVTVEREAVNRPLSESDREHAFRERNIELTERSEVPVVNKEARVVEEVRVRKDVTERNETIHDSVRRTDIDVDRTDDTSRSNTDRDLRNDTSSRGL</sequence>
<evidence type="ECO:0000259" key="2">
    <source>
        <dbReference type="Pfam" id="PF09557"/>
    </source>
</evidence>
<feature type="region of interest" description="Disordered" evidence="1">
    <location>
        <begin position="237"/>
        <end position="279"/>
    </location>
</feature>
<dbReference type="Pfam" id="PF09557">
    <property type="entry name" value="DUF2382"/>
    <property type="match status" value="1"/>
</dbReference>
<evidence type="ECO:0000256" key="1">
    <source>
        <dbReference type="SAM" id="MobiDB-lite"/>
    </source>
</evidence>
<dbReference type="InterPro" id="IPR052967">
    <property type="entry name" value="Stress_Response_Assoc"/>
</dbReference>
<dbReference type="InterPro" id="IPR019060">
    <property type="entry name" value="DUF2382"/>
</dbReference>
<dbReference type="EMBL" id="SJZI01000046">
    <property type="protein sequence ID" value="TCJ13330.1"/>
    <property type="molecule type" value="Genomic_DNA"/>
</dbReference>
<keyword evidence="4" id="KW-1185">Reference proteome</keyword>
<protein>
    <submittedName>
        <fullName evidence="3">DUF2382 domain-containing protein</fullName>
    </submittedName>
</protein>
<dbReference type="AlphaFoldDB" id="A0A4R1B6J8"/>
<dbReference type="PANTHER" id="PTHR38463:SF1">
    <property type="entry name" value="STRESS RESPONSE PROTEIN YSNF"/>
    <property type="match status" value="1"/>
</dbReference>
<dbReference type="Proteomes" id="UP000295334">
    <property type="component" value="Unassembled WGS sequence"/>
</dbReference>
<dbReference type="PANTHER" id="PTHR38463">
    <property type="entry name" value="STRESS RESPONSE PROTEIN YSNF"/>
    <property type="match status" value="1"/>
</dbReference>
<feature type="domain" description="DUF2382" evidence="2">
    <location>
        <begin position="144"/>
        <end position="255"/>
    </location>
</feature>